<dbReference type="PANTHER" id="PTHR11803:SF59">
    <property type="entry name" value="ENDORIBONUCLEASE"/>
    <property type="match status" value="1"/>
</dbReference>
<gene>
    <name evidence="2" type="ORF">BLL42_00210</name>
</gene>
<sequence>MLRPTSRKILVAFSISATMISATYAAVNDVVRYAVANSSVPVAAAVEVPASASIVYLSGKLPPIQDSSQPLDSPLAYGGDTKGQTVAVLRAIELALSNIGLGLGDVVKMQVFLVGDPALDNRMDLKGFADGYAQFFGTDVQPNLPARTTLQVAGLANRGMRVEIDVVAVRRNE</sequence>
<dbReference type="PANTHER" id="PTHR11803">
    <property type="entry name" value="2-IMINOBUTANOATE/2-IMINOPROPANOATE DEAMINASE RIDA"/>
    <property type="match status" value="1"/>
</dbReference>
<dbReference type="RefSeq" id="WP_071550164.1">
    <property type="nucleotide sequence ID" value="NZ_CP017886.1"/>
</dbReference>
<organism evidence="2 3">
    <name type="scientific">Pseudomonas frederiksbergensis</name>
    <dbReference type="NCBI Taxonomy" id="104087"/>
    <lineage>
        <taxon>Bacteria</taxon>
        <taxon>Pseudomonadati</taxon>
        <taxon>Pseudomonadota</taxon>
        <taxon>Gammaproteobacteria</taxon>
        <taxon>Pseudomonadales</taxon>
        <taxon>Pseudomonadaceae</taxon>
        <taxon>Pseudomonas</taxon>
    </lineage>
</organism>
<protein>
    <recommendedName>
        <fullName evidence="4">Enamine deaminase RidA, house cleaning of reactive enamine intermediates, YjgF/YER057c/UK114 family</fullName>
    </recommendedName>
</protein>
<dbReference type="GO" id="GO:0019239">
    <property type="term" value="F:deaminase activity"/>
    <property type="evidence" value="ECO:0007669"/>
    <property type="project" value="TreeGrafter"/>
</dbReference>
<dbReference type="InterPro" id="IPR035959">
    <property type="entry name" value="RutC-like_sf"/>
</dbReference>
<keyword evidence="1" id="KW-0732">Signal</keyword>
<feature type="chain" id="PRO_5009610662" description="Enamine deaminase RidA, house cleaning of reactive enamine intermediates, YjgF/YER057c/UK114 family" evidence="1">
    <location>
        <begin position="26"/>
        <end position="173"/>
    </location>
</feature>
<dbReference type="AlphaFoldDB" id="A0A1J0EE18"/>
<dbReference type="SUPFAM" id="SSF55298">
    <property type="entry name" value="YjgF-like"/>
    <property type="match status" value="1"/>
</dbReference>
<proteinExistence type="predicted"/>
<dbReference type="Pfam" id="PF01042">
    <property type="entry name" value="Ribonuc_L-PSP"/>
    <property type="match status" value="1"/>
</dbReference>
<dbReference type="CDD" id="cd06151">
    <property type="entry name" value="YjgF_YER057c_UK114_like_3"/>
    <property type="match status" value="1"/>
</dbReference>
<dbReference type="EMBL" id="CP017886">
    <property type="protein sequence ID" value="APC14239.1"/>
    <property type="molecule type" value="Genomic_DNA"/>
</dbReference>
<dbReference type="InterPro" id="IPR006175">
    <property type="entry name" value="YjgF/YER057c/UK114"/>
</dbReference>
<evidence type="ECO:0000313" key="2">
    <source>
        <dbReference type="EMBL" id="APC14239.1"/>
    </source>
</evidence>
<evidence type="ECO:0000313" key="3">
    <source>
        <dbReference type="Proteomes" id="UP000182567"/>
    </source>
</evidence>
<dbReference type="GeneID" id="46906621"/>
<dbReference type="GO" id="GO:0005829">
    <property type="term" value="C:cytosol"/>
    <property type="evidence" value="ECO:0007669"/>
    <property type="project" value="TreeGrafter"/>
</dbReference>
<feature type="signal peptide" evidence="1">
    <location>
        <begin position="1"/>
        <end position="25"/>
    </location>
</feature>
<dbReference type="OrthoDB" id="9803101at2"/>
<dbReference type="Gene3D" id="3.30.1330.40">
    <property type="entry name" value="RutC-like"/>
    <property type="match status" value="1"/>
</dbReference>
<dbReference type="Proteomes" id="UP000182567">
    <property type="component" value="Chromosome"/>
</dbReference>
<evidence type="ECO:0008006" key="4">
    <source>
        <dbReference type="Google" id="ProtNLM"/>
    </source>
</evidence>
<name>A0A1J0EE18_9PSED</name>
<reference evidence="3" key="1">
    <citation type="submission" date="2016-10" db="EMBL/GenBank/DDBJ databases">
        <title>Pseudomonas frederiksbergensis ERGS4:02 complete genome.</title>
        <authorList>
            <person name="Kumar R."/>
            <person name="Acharya V."/>
            <person name="Singh D."/>
        </authorList>
    </citation>
    <scope>NUCLEOTIDE SEQUENCE [LARGE SCALE GENOMIC DNA]</scope>
    <source>
        <strain evidence="3">ERGS4:02</strain>
    </source>
</reference>
<evidence type="ECO:0000256" key="1">
    <source>
        <dbReference type="SAM" id="SignalP"/>
    </source>
</evidence>
<accession>A0A1J0EE18</accession>